<reference evidence="19" key="1">
    <citation type="submission" date="2025-08" db="UniProtKB">
        <authorList>
            <consortium name="Ensembl"/>
        </authorList>
    </citation>
    <scope>IDENTIFICATION</scope>
</reference>
<comment type="similarity">
    <text evidence="2">Belongs to the WAL family.</text>
</comment>
<keyword evidence="20" id="KW-1185">Reference proteome</keyword>
<feature type="region of interest" description="Disordered" evidence="14">
    <location>
        <begin position="1174"/>
        <end position="1322"/>
    </location>
</feature>
<feature type="domain" description="Bromo" evidence="15">
    <location>
        <begin position="1725"/>
        <end position="1795"/>
    </location>
</feature>
<feature type="compositionally biased region" description="Basic and acidic residues" evidence="14">
    <location>
        <begin position="688"/>
        <end position="698"/>
    </location>
</feature>
<feature type="compositionally biased region" description="Acidic residues" evidence="14">
    <location>
        <begin position="462"/>
        <end position="475"/>
    </location>
</feature>
<dbReference type="SMART" id="SM00297">
    <property type="entry name" value="BROMO"/>
    <property type="match status" value="1"/>
</dbReference>
<feature type="compositionally biased region" description="Low complexity" evidence="14">
    <location>
        <begin position="426"/>
        <end position="437"/>
    </location>
</feature>
<dbReference type="InterPro" id="IPR028941">
    <property type="entry name" value="WHIM2_dom"/>
</dbReference>
<proteinExistence type="inferred from homology"/>
<feature type="domain" description="DDT" evidence="17">
    <location>
        <begin position="784"/>
        <end position="849"/>
    </location>
</feature>
<dbReference type="InterPro" id="IPR028942">
    <property type="entry name" value="WHIM1_dom"/>
</dbReference>
<dbReference type="CDD" id="cd01397">
    <property type="entry name" value="HAT_MBD"/>
    <property type="match status" value="1"/>
</dbReference>
<dbReference type="InterPro" id="IPR011011">
    <property type="entry name" value="Znf_FYVE_PHD"/>
</dbReference>
<feature type="region of interest" description="Disordered" evidence="14">
    <location>
        <begin position="1"/>
        <end position="58"/>
    </location>
</feature>
<dbReference type="PROSITE" id="PS00633">
    <property type="entry name" value="BROMODOMAIN_1"/>
    <property type="match status" value="1"/>
</dbReference>
<dbReference type="Pfam" id="PF01429">
    <property type="entry name" value="MBD"/>
    <property type="match status" value="1"/>
</dbReference>
<feature type="region of interest" description="Disordered" evidence="14">
    <location>
        <begin position="319"/>
        <end position="367"/>
    </location>
</feature>
<dbReference type="Gene3D" id="3.30.890.10">
    <property type="entry name" value="Methyl-cpg-binding Protein 2, Chain A"/>
    <property type="match status" value="1"/>
</dbReference>
<feature type="region of interest" description="Disordered" evidence="14">
    <location>
        <begin position="606"/>
        <end position="645"/>
    </location>
</feature>
<dbReference type="FunFam" id="3.30.40.10:FF:000199">
    <property type="entry name" value="Bromodomain adjacent to zinc finger domain 2B"/>
    <property type="match status" value="1"/>
</dbReference>
<feature type="compositionally biased region" description="Polar residues" evidence="14">
    <location>
        <begin position="1"/>
        <end position="13"/>
    </location>
</feature>
<evidence type="ECO:0000313" key="19">
    <source>
        <dbReference type="Ensembl" id="ENSTGUP00000023075.1"/>
    </source>
</evidence>
<dbReference type="InterPro" id="IPR017956">
    <property type="entry name" value="AT_hook_DNA-bd_motif"/>
</dbReference>
<keyword evidence="4 13" id="KW-0863">Zinc-finger</keyword>
<dbReference type="InterPro" id="IPR013083">
    <property type="entry name" value="Znf_RING/FYVE/PHD"/>
</dbReference>
<dbReference type="InterPro" id="IPR001739">
    <property type="entry name" value="Methyl_CpG_DNA-bd"/>
</dbReference>
<evidence type="ECO:0000256" key="5">
    <source>
        <dbReference type="ARBA" id="ARBA00022833"/>
    </source>
</evidence>
<dbReference type="Pfam" id="PF15612">
    <property type="entry name" value="WHIM1"/>
    <property type="match status" value="1"/>
</dbReference>
<feature type="compositionally biased region" description="Basic residues" evidence="14">
    <location>
        <begin position="699"/>
        <end position="710"/>
    </location>
</feature>
<feature type="compositionally biased region" description="Basic and acidic residues" evidence="14">
    <location>
        <begin position="439"/>
        <end position="454"/>
    </location>
</feature>
<dbReference type="InterPro" id="IPR018359">
    <property type="entry name" value="Bromodomain_CS"/>
</dbReference>
<dbReference type="SMART" id="SM00391">
    <property type="entry name" value="MBD"/>
    <property type="match status" value="1"/>
</dbReference>
<feature type="compositionally biased region" description="Low complexity" evidence="14">
    <location>
        <begin position="1240"/>
        <end position="1258"/>
    </location>
</feature>
<feature type="compositionally biased region" description="Acidic residues" evidence="14">
    <location>
        <begin position="1199"/>
        <end position="1211"/>
    </location>
</feature>
<evidence type="ECO:0000256" key="7">
    <source>
        <dbReference type="ARBA" id="ARBA00023054"/>
    </source>
</evidence>
<dbReference type="InterPro" id="IPR016177">
    <property type="entry name" value="DNA-bd_dom_sf"/>
</dbReference>
<dbReference type="SMART" id="SM00384">
    <property type="entry name" value="AT_hook"/>
    <property type="match status" value="4"/>
</dbReference>
<feature type="region of interest" description="Disordered" evidence="14">
    <location>
        <begin position="171"/>
        <end position="228"/>
    </location>
</feature>
<dbReference type="Pfam" id="PF02791">
    <property type="entry name" value="DDT"/>
    <property type="match status" value="1"/>
</dbReference>
<evidence type="ECO:0000256" key="3">
    <source>
        <dbReference type="ARBA" id="ARBA00022723"/>
    </source>
</evidence>
<dbReference type="GO" id="GO:0003677">
    <property type="term" value="F:DNA binding"/>
    <property type="evidence" value="ECO:0007669"/>
    <property type="project" value="UniProtKB-KW"/>
</dbReference>
<dbReference type="InterPro" id="IPR037374">
    <property type="entry name" value="BAZ2A/B_Bromo"/>
</dbReference>
<evidence type="ECO:0000259" key="16">
    <source>
        <dbReference type="PROSITE" id="PS50016"/>
    </source>
</evidence>
<dbReference type="SMART" id="SM00571">
    <property type="entry name" value="DDT"/>
    <property type="match status" value="1"/>
</dbReference>
<feature type="region of interest" description="Disordered" evidence="14">
    <location>
        <begin position="963"/>
        <end position="1014"/>
    </location>
</feature>
<feature type="compositionally biased region" description="Polar residues" evidence="14">
    <location>
        <begin position="177"/>
        <end position="187"/>
    </location>
</feature>
<dbReference type="OMA" id="FWGNGTQ"/>
<dbReference type="Pfam" id="PF00628">
    <property type="entry name" value="PHD"/>
    <property type="match status" value="1"/>
</dbReference>
<keyword evidence="11" id="KW-0539">Nucleus</keyword>
<feature type="compositionally biased region" description="Low complexity" evidence="14">
    <location>
        <begin position="329"/>
        <end position="346"/>
    </location>
</feature>
<feature type="domain" description="PHD-type" evidence="16">
    <location>
        <begin position="1588"/>
        <end position="1638"/>
    </location>
</feature>
<dbReference type="PROSITE" id="PS50014">
    <property type="entry name" value="BROMODOMAIN_2"/>
    <property type="match status" value="1"/>
</dbReference>
<dbReference type="PROSITE" id="PS50016">
    <property type="entry name" value="ZF_PHD_2"/>
    <property type="match status" value="1"/>
</dbReference>
<dbReference type="InterPro" id="IPR036427">
    <property type="entry name" value="Bromodomain-like_sf"/>
</dbReference>
<feature type="compositionally biased region" description="Low complexity" evidence="14">
    <location>
        <begin position="482"/>
        <end position="501"/>
    </location>
</feature>
<accession>A0A674GKY0</accession>
<feature type="compositionally biased region" description="Basic and acidic residues" evidence="14">
    <location>
        <begin position="619"/>
        <end position="631"/>
    </location>
</feature>
<dbReference type="Pfam" id="PF15613">
    <property type="entry name" value="WSD"/>
    <property type="match status" value="1"/>
</dbReference>
<dbReference type="CDD" id="cd05503">
    <property type="entry name" value="Bromo_BAZ2A_B_like"/>
    <property type="match status" value="1"/>
</dbReference>
<protein>
    <submittedName>
        <fullName evidence="19">Bromodomain adjacent to zinc finger domain 2A</fullName>
    </submittedName>
</protein>
<feature type="region of interest" description="Disordered" evidence="14">
    <location>
        <begin position="399"/>
        <end position="507"/>
    </location>
</feature>
<keyword evidence="10" id="KW-0804">Transcription</keyword>
<dbReference type="PRINTS" id="PR00503">
    <property type="entry name" value="BROMODOMAIN"/>
</dbReference>
<dbReference type="GO" id="GO:0033553">
    <property type="term" value="C:rDNA heterochromatin"/>
    <property type="evidence" value="ECO:0007669"/>
    <property type="project" value="TreeGrafter"/>
</dbReference>
<evidence type="ECO:0000256" key="12">
    <source>
        <dbReference type="PROSITE-ProRule" id="PRU00035"/>
    </source>
</evidence>
<dbReference type="Gene3D" id="3.30.40.10">
    <property type="entry name" value="Zinc/RING finger domain, C3HC4 (zinc finger)"/>
    <property type="match status" value="1"/>
</dbReference>
<evidence type="ECO:0000313" key="20">
    <source>
        <dbReference type="Proteomes" id="UP000007754"/>
    </source>
</evidence>
<evidence type="ECO:0000259" key="17">
    <source>
        <dbReference type="PROSITE" id="PS50827"/>
    </source>
</evidence>
<dbReference type="GO" id="GO:0005829">
    <property type="term" value="C:cytosol"/>
    <property type="evidence" value="ECO:0007669"/>
    <property type="project" value="Ensembl"/>
</dbReference>
<dbReference type="PANTHER" id="PTHR45915:SF5">
    <property type="entry name" value="BROMODOMAIN ADJACENT TO ZINC FINGER DOMAIN PROTEIN 2A"/>
    <property type="match status" value="1"/>
</dbReference>
<dbReference type="SUPFAM" id="SSF47370">
    <property type="entry name" value="Bromodomain"/>
    <property type="match status" value="1"/>
</dbReference>
<dbReference type="GO" id="GO:0016607">
    <property type="term" value="C:nuclear speck"/>
    <property type="evidence" value="ECO:0007669"/>
    <property type="project" value="Ensembl"/>
</dbReference>
<dbReference type="CDD" id="cd15629">
    <property type="entry name" value="PHD_BAZ2A"/>
    <property type="match status" value="1"/>
</dbReference>
<dbReference type="PROSITE" id="PS50982">
    <property type="entry name" value="MBD"/>
    <property type="match status" value="1"/>
</dbReference>
<sequence length="1821" mass="199631">METNNHFNFTGLSSAPAASGPKPTPVSGDSPFAHSSPLSFPPQGKSLNGGMNVNGFSTVSHPGTSGTFSPGSAPAGAQPLRAYDCLWDYAPYAPAAGLKDGGPPALGQFPLNGVAGGSRPASPGHGTNLRAAGQEFWGNGTAGPMGLSFDSQELYDSFHDQSFELMQNGPDGFYAAGQSSPMLSSDAQPFPLAPDEPDPGQADADSAAKEMPTTTSTTSTTITENGGGLVGSQELEEAQPDLKMCSYNGAAAAGTGSLGPEGPVLAPRASGCLGDASPIAPRLEDTHILSEDPLEPFESLARDPGTGDLYAMDDSRLVSDKSSLEEPPELAASPPLHAGPFSLLPASPSPAPLLDGRGSPPALPGTCGPGMCPHTGAGGGHPTGLAPHEGFRRWWSAGAPRGSRWHRRGPGRRGEGTRGPGDGDVSGDVPDLGSSGDNAEQKSGDHAGLREPRSPESPAPSAEEEEEEEEEEEAADSCPETSAAAGEGESEEPALLSASGAGDVPRRRIATQDEVRFPLQHGWRREVRIKKGNHRWQGETWYYGPCGKRMKQFPEVIKYLSRNMVQDVRREHFSFSPRMPVGDFYEERDTPEGAQWVKLSPEEIPGRIQAITGKRGRPRNAEKAKPKEPPATKRGRGRPPKVRMVDLLSKTDARLLKRLEAQEVLSEEDKLKMSKIKKKMRRKAKNKQKQEAKAPRAKEAKKKSKAKEKKGKPEKGKDKARPKEKKGKGPRKADKGLLAQRRLEERQRQQLILEEMKKPTEDMCLGDHQPLPAFSRIPGLVLPSRAFSDCLTVVEFLQSYGKVLGLEPARDVPTLGALQEGLLGVAPGAGQLQDLLVRLLQAALCDPGLPPYCQSLKILGEKVSEISLNRDTVSEVLRCFLTAHGAGAELCEGLRTKPFQALPPERKAAILVFLINELNSSALIVSEIDRTLENMSSYRKNKWIIEGRLRRLKVALAKKTGRPESEITGLEDGRRRRSSRLTEDVGLEMEEEETRGRRSRREEEVDTSASSVPELERQIEKLAKRQMFFRKKLLHSSQTLRAASLGQDRFRRRYWVLPHLGGIFVEGAEAAEPVAQEPPEEKVSPLVSPVKEEPAAVPVASRTSCPASASASHTRGRPRKSKEELAQHCEPCPVPVPLNGVLEEPEPLGQSQHDLSQSAFLSWLSQTQSSLLKDSVLTPASSPGKADTGLPPPEAPSDPMEEEEEEEEEERAPEAVAKRGPWFNLLPRTPCDDRAPLATSSAEPSPRAPAAPRSSQSRGEPPKGSARQLNGLPADDPTAPLLASTPVHAGPRAHGACPRSQGSLEKLQDVPGQPKRRGRPPTKFFKQMEQKYLTQLTEQPVPTEMQSGWWWLRDPEELEAVARALHPRGIREKALHKHLTKHKEFLREVCLRNTTDPIFHPRPDSAAAAVSREALAQWSVPDRAYETDLGVLQWVEELEQRVLMADLQIRGWTCPSPDSTRADLRYCEHKVEPLEDITVRSRRDGLPPRRELTNPLDLAVLRLAALEQNLERRYLKEPLWPLHEVVLEKAVLSGPEELSLGPTEIAYEITPRVRTWRQTLERCRSAAQVSLCLFQLEKSIAWEKSVNRVTCLVCRRGDDDEHLLLCDGCDRGCHLYCHRPRMSQVPEGDWFCSVCVARAGQYRDPVSPRRGKKRKRGRGLGGLGGSPGQEEPSPRRRPAPRRREGLPGSPRCPGEALAAPRRRSSAPRGQPSDLTFCEIILMEMESHEEAWPFLEPVNPRLVPGYRRVIKNPMDFATMRARLLRGGYSSSAEFAADALLVFDNCQTFNEDDSAVGRAGHAMRRFFQSRWEEFYQGKRAPNP</sequence>
<dbReference type="InterPro" id="IPR019787">
    <property type="entry name" value="Znf_PHD-finger"/>
</dbReference>
<evidence type="ECO:0000256" key="11">
    <source>
        <dbReference type="ARBA" id="ARBA00023242"/>
    </source>
</evidence>
<evidence type="ECO:0000259" key="15">
    <source>
        <dbReference type="PROSITE" id="PS50014"/>
    </source>
</evidence>
<keyword evidence="7" id="KW-0175">Coiled coil</keyword>
<organism evidence="19 20">
    <name type="scientific">Taeniopygia guttata</name>
    <name type="common">Zebra finch</name>
    <name type="synonym">Poephila guttata</name>
    <dbReference type="NCBI Taxonomy" id="59729"/>
    <lineage>
        <taxon>Eukaryota</taxon>
        <taxon>Metazoa</taxon>
        <taxon>Chordata</taxon>
        <taxon>Craniata</taxon>
        <taxon>Vertebrata</taxon>
        <taxon>Euteleostomi</taxon>
        <taxon>Archelosauria</taxon>
        <taxon>Archosauria</taxon>
        <taxon>Dinosauria</taxon>
        <taxon>Saurischia</taxon>
        <taxon>Theropoda</taxon>
        <taxon>Coelurosauria</taxon>
        <taxon>Aves</taxon>
        <taxon>Neognathae</taxon>
        <taxon>Neoaves</taxon>
        <taxon>Telluraves</taxon>
        <taxon>Australaves</taxon>
        <taxon>Passeriformes</taxon>
        <taxon>Passeroidea</taxon>
        <taxon>Estrildidae</taxon>
        <taxon>Estrildinae</taxon>
        <taxon>Taeniopygia</taxon>
    </lineage>
</organism>
<feature type="compositionally biased region" description="Basic residues" evidence="14">
    <location>
        <begin position="673"/>
        <end position="687"/>
    </location>
</feature>
<gene>
    <name evidence="19" type="primary">BAZ2A</name>
</gene>
<evidence type="ECO:0000256" key="2">
    <source>
        <dbReference type="ARBA" id="ARBA00007444"/>
    </source>
</evidence>
<dbReference type="PROSITE" id="PS50827">
    <property type="entry name" value="DDT"/>
    <property type="match status" value="1"/>
</dbReference>
<evidence type="ECO:0000256" key="1">
    <source>
        <dbReference type="ARBA" id="ARBA00004123"/>
    </source>
</evidence>
<feature type="compositionally biased region" description="Basic and acidic residues" evidence="14">
    <location>
        <begin position="711"/>
        <end position="721"/>
    </location>
</feature>
<dbReference type="Proteomes" id="UP000007754">
    <property type="component" value="Unplaced"/>
</dbReference>
<dbReference type="InterPro" id="IPR001487">
    <property type="entry name" value="Bromodomain"/>
</dbReference>
<dbReference type="Pfam" id="PF00439">
    <property type="entry name" value="Bromodomain"/>
    <property type="match status" value="1"/>
</dbReference>
<dbReference type="SUPFAM" id="SSF57903">
    <property type="entry name" value="FYVE/PHD zinc finger"/>
    <property type="match status" value="1"/>
</dbReference>
<dbReference type="SUPFAM" id="SSF54171">
    <property type="entry name" value="DNA-binding domain"/>
    <property type="match status" value="1"/>
</dbReference>
<feature type="compositionally biased region" description="Low complexity" evidence="14">
    <location>
        <begin position="213"/>
        <end position="223"/>
    </location>
</feature>
<dbReference type="Ensembl" id="ENSTGUT00000032350.1">
    <property type="protein sequence ID" value="ENSTGUP00000023075.1"/>
    <property type="gene ID" value="ENSTGUG00000022334.1"/>
</dbReference>
<evidence type="ECO:0000259" key="18">
    <source>
        <dbReference type="PROSITE" id="PS50982"/>
    </source>
</evidence>
<reference evidence="19" key="2">
    <citation type="submission" date="2025-09" db="UniProtKB">
        <authorList>
            <consortium name="Ensembl"/>
        </authorList>
    </citation>
    <scope>IDENTIFICATION</scope>
</reference>
<keyword evidence="9" id="KW-0238">DNA-binding</keyword>
<feature type="compositionally biased region" description="Basic and acidic residues" evidence="14">
    <location>
        <begin position="731"/>
        <end position="741"/>
    </location>
</feature>
<feature type="compositionally biased region" description="Basic residues" evidence="14">
    <location>
        <begin position="1649"/>
        <end position="1658"/>
    </location>
</feature>
<dbReference type="PANTHER" id="PTHR45915">
    <property type="entry name" value="TRANSCRIPTION INTERMEDIARY FACTOR"/>
    <property type="match status" value="1"/>
</dbReference>
<dbReference type="InterPro" id="IPR028940">
    <property type="entry name" value="PHD_BAZ2A"/>
</dbReference>
<keyword evidence="5" id="KW-0862">Zinc</keyword>
<dbReference type="GeneTree" id="ENSGT00940000159490"/>
<feature type="compositionally biased region" description="Basic and acidic residues" evidence="14">
    <location>
        <begin position="994"/>
        <end position="1003"/>
    </location>
</feature>
<evidence type="ECO:0000256" key="9">
    <source>
        <dbReference type="ARBA" id="ARBA00023125"/>
    </source>
</evidence>
<dbReference type="InterPro" id="IPR018501">
    <property type="entry name" value="DDT_dom"/>
</dbReference>
<feature type="domain" description="MBD" evidence="18">
    <location>
        <begin position="509"/>
        <end position="580"/>
    </location>
</feature>
<dbReference type="InterPro" id="IPR001965">
    <property type="entry name" value="Znf_PHD"/>
</dbReference>
<dbReference type="InParanoid" id="A0A674GKY0"/>
<feature type="region of interest" description="Disordered" evidence="14">
    <location>
        <begin position="1644"/>
        <end position="1711"/>
    </location>
</feature>
<name>A0A674GKY0_TAEGU</name>
<feature type="compositionally biased region" description="Polar residues" evidence="14">
    <location>
        <begin position="1101"/>
        <end position="1113"/>
    </location>
</feature>
<feature type="region of interest" description="Disordered" evidence="14">
    <location>
        <begin position="672"/>
        <end position="741"/>
    </location>
</feature>
<dbReference type="SMART" id="SM00249">
    <property type="entry name" value="PHD"/>
    <property type="match status" value="1"/>
</dbReference>
<keyword evidence="8 12" id="KW-0103">Bromodomain</keyword>
<dbReference type="GO" id="GO:0008270">
    <property type="term" value="F:zinc ion binding"/>
    <property type="evidence" value="ECO:0007669"/>
    <property type="project" value="UniProtKB-KW"/>
</dbReference>
<evidence type="ECO:0000256" key="4">
    <source>
        <dbReference type="ARBA" id="ARBA00022771"/>
    </source>
</evidence>
<keyword evidence="6" id="KW-0805">Transcription regulation</keyword>
<feature type="region of interest" description="Disordered" evidence="14">
    <location>
        <begin position="1094"/>
        <end position="1133"/>
    </location>
</feature>
<evidence type="ECO:0000256" key="6">
    <source>
        <dbReference type="ARBA" id="ARBA00023015"/>
    </source>
</evidence>
<evidence type="ECO:0000256" key="8">
    <source>
        <dbReference type="ARBA" id="ARBA00023117"/>
    </source>
</evidence>
<comment type="subcellular location">
    <subcellularLocation>
        <location evidence="1">Nucleus</location>
    </subcellularLocation>
</comment>
<evidence type="ECO:0000256" key="14">
    <source>
        <dbReference type="SAM" id="MobiDB-lite"/>
    </source>
</evidence>
<feature type="compositionally biased region" description="Polar residues" evidence="14">
    <location>
        <begin position="45"/>
        <end position="58"/>
    </location>
</feature>
<evidence type="ECO:0000256" key="10">
    <source>
        <dbReference type="ARBA" id="ARBA00023163"/>
    </source>
</evidence>
<dbReference type="FunFam" id="3.30.890.10:FF:000002">
    <property type="entry name" value="Bromodomain adjacent to zinc finger domain protein 2B"/>
    <property type="match status" value="1"/>
</dbReference>
<dbReference type="Gene3D" id="1.20.920.10">
    <property type="entry name" value="Bromodomain-like"/>
    <property type="match status" value="1"/>
</dbReference>
<evidence type="ECO:0000256" key="13">
    <source>
        <dbReference type="PROSITE-ProRule" id="PRU00146"/>
    </source>
</evidence>
<keyword evidence="3" id="KW-0479">Metal-binding</keyword>